<comment type="caution">
    <text evidence="1">The sequence shown here is derived from an EMBL/GenBank/DDBJ whole genome shotgun (WGS) entry which is preliminary data.</text>
</comment>
<dbReference type="EMBL" id="MU003496">
    <property type="protein sequence ID" value="KAF2475295.1"/>
    <property type="molecule type" value="Genomic_DNA"/>
</dbReference>
<evidence type="ECO:0000313" key="1">
    <source>
        <dbReference type="EMBL" id="KAF2475295.1"/>
    </source>
</evidence>
<dbReference type="Proteomes" id="UP000799755">
    <property type="component" value="Unassembled WGS sequence"/>
</dbReference>
<gene>
    <name evidence="1" type="ORF">BDR25DRAFT_340106</name>
</gene>
<protein>
    <submittedName>
        <fullName evidence="1">Uncharacterized protein</fullName>
    </submittedName>
</protein>
<keyword evidence="2" id="KW-1185">Reference proteome</keyword>
<name>A0ACB6RAC9_9PLEO</name>
<proteinExistence type="predicted"/>
<organism evidence="1 2">
    <name type="scientific">Lindgomyces ingoldianus</name>
    <dbReference type="NCBI Taxonomy" id="673940"/>
    <lineage>
        <taxon>Eukaryota</taxon>
        <taxon>Fungi</taxon>
        <taxon>Dikarya</taxon>
        <taxon>Ascomycota</taxon>
        <taxon>Pezizomycotina</taxon>
        <taxon>Dothideomycetes</taxon>
        <taxon>Pleosporomycetidae</taxon>
        <taxon>Pleosporales</taxon>
        <taxon>Lindgomycetaceae</taxon>
        <taxon>Lindgomyces</taxon>
    </lineage>
</organism>
<sequence length="262" mass="27878">MATSGGSSASRSPCGLRTHSAHTPDRCPASEDAKPVFDERTLRGGMCCEEIAVAQMRKGTSLIREHRGQDPGCLSSRSGCIHHAIIGKTSADLCTLLRCPSILLGNGNSKAGGCSAVQWTPTTRTPASRGVQLGVICGTFRLLQLAGEPLGRLKSNARIVRVEATCMKPGRLHRPLTNRQDSSNVCIPSVLGPKAGKDLDLFGDFLIPISTHLVNSPSTLLLAGTPRPLLLSTHFTQDPALLALIFSSSPMLFHCKSTYARI</sequence>
<reference evidence="1" key="1">
    <citation type="journal article" date="2020" name="Stud. Mycol.">
        <title>101 Dothideomycetes genomes: a test case for predicting lifestyles and emergence of pathogens.</title>
        <authorList>
            <person name="Haridas S."/>
            <person name="Albert R."/>
            <person name="Binder M."/>
            <person name="Bloem J."/>
            <person name="Labutti K."/>
            <person name="Salamov A."/>
            <person name="Andreopoulos B."/>
            <person name="Baker S."/>
            <person name="Barry K."/>
            <person name="Bills G."/>
            <person name="Bluhm B."/>
            <person name="Cannon C."/>
            <person name="Castanera R."/>
            <person name="Culley D."/>
            <person name="Daum C."/>
            <person name="Ezra D."/>
            <person name="Gonzalez J."/>
            <person name="Henrissat B."/>
            <person name="Kuo A."/>
            <person name="Liang C."/>
            <person name="Lipzen A."/>
            <person name="Lutzoni F."/>
            <person name="Magnuson J."/>
            <person name="Mondo S."/>
            <person name="Nolan M."/>
            <person name="Ohm R."/>
            <person name="Pangilinan J."/>
            <person name="Park H.-J."/>
            <person name="Ramirez L."/>
            <person name="Alfaro M."/>
            <person name="Sun H."/>
            <person name="Tritt A."/>
            <person name="Yoshinaga Y."/>
            <person name="Zwiers L.-H."/>
            <person name="Turgeon B."/>
            <person name="Goodwin S."/>
            <person name="Spatafora J."/>
            <person name="Crous P."/>
            <person name="Grigoriev I."/>
        </authorList>
    </citation>
    <scope>NUCLEOTIDE SEQUENCE</scope>
    <source>
        <strain evidence="1">ATCC 200398</strain>
    </source>
</reference>
<accession>A0ACB6RAC9</accession>
<evidence type="ECO:0000313" key="2">
    <source>
        <dbReference type="Proteomes" id="UP000799755"/>
    </source>
</evidence>